<dbReference type="SMART" id="SM00434">
    <property type="entry name" value="TOP4c"/>
    <property type="match status" value="1"/>
</dbReference>
<feature type="active site" description="O-(5'-phospho-DNA)-tyrosine intermediate" evidence="9 10">
    <location>
        <position position="131"/>
    </location>
</feature>
<feature type="short sequence motif" description="GyrA-box" evidence="9">
    <location>
        <begin position="538"/>
        <end position="544"/>
    </location>
</feature>
<dbReference type="InterPro" id="IPR005743">
    <property type="entry name" value="GyrA"/>
</dbReference>
<evidence type="ECO:0000256" key="8">
    <source>
        <dbReference type="ARBA" id="ARBA00023235"/>
    </source>
</evidence>
<evidence type="ECO:0000256" key="1">
    <source>
        <dbReference type="ARBA" id="ARBA00000185"/>
    </source>
</evidence>
<evidence type="ECO:0000256" key="7">
    <source>
        <dbReference type="ARBA" id="ARBA00023125"/>
    </source>
</evidence>
<dbReference type="Gene3D" id="1.10.268.10">
    <property type="entry name" value="Topoisomerase, domain 3"/>
    <property type="match status" value="1"/>
</dbReference>
<keyword evidence="5 9" id="KW-0067">ATP-binding</keyword>
<dbReference type="SUPFAM" id="SSF101904">
    <property type="entry name" value="GyrA/ParC C-terminal domain-like"/>
    <property type="match status" value="1"/>
</dbReference>
<dbReference type="FunFam" id="3.30.1360.40:FF:000008">
    <property type="entry name" value="DNA topoisomerase (ATP-hydrolyzing)"/>
    <property type="match status" value="1"/>
</dbReference>
<dbReference type="Pfam" id="PF03989">
    <property type="entry name" value="DNA_gyraseA_C"/>
    <property type="match status" value="5"/>
</dbReference>
<dbReference type="PANTHER" id="PTHR43493">
    <property type="entry name" value="DNA GYRASE/TOPOISOMERASE SUBUNIT A"/>
    <property type="match status" value="1"/>
</dbReference>
<evidence type="ECO:0000256" key="2">
    <source>
        <dbReference type="ARBA" id="ARBA00008263"/>
    </source>
</evidence>
<evidence type="ECO:0000256" key="6">
    <source>
        <dbReference type="ARBA" id="ARBA00023029"/>
    </source>
</evidence>
<dbReference type="GO" id="GO:0005737">
    <property type="term" value="C:cytoplasm"/>
    <property type="evidence" value="ECO:0007669"/>
    <property type="project" value="UniProtKB-SubCell"/>
</dbReference>
<dbReference type="GO" id="GO:0006261">
    <property type="term" value="P:DNA-templated DNA replication"/>
    <property type="evidence" value="ECO:0007669"/>
    <property type="project" value="UniProtKB-UniRule"/>
</dbReference>
<keyword evidence="6 9" id="KW-0799">Topoisomerase</keyword>
<feature type="region of interest" description="Disordered" evidence="12">
    <location>
        <begin position="1"/>
        <end position="20"/>
    </location>
</feature>
<dbReference type="HAMAP" id="MF_01897">
    <property type="entry name" value="GyrA"/>
    <property type="match status" value="1"/>
</dbReference>
<keyword evidence="3 9" id="KW-0963">Cytoplasm</keyword>
<dbReference type="FunFam" id="1.10.268.10:FF:000001">
    <property type="entry name" value="DNA gyrase subunit A"/>
    <property type="match status" value="1"/>
</dbReference>
<evidence type="ECO:0000313" key="14">
    <source>
        <dbReference type="EMBL" id="CCH68926.1"/>
    </source>
</evidence>
<feature type="domain" description="Topo IIA-type catalytic" evidence="13">
    <location>
        <begin position="43"/>
        <end position="511"/>
    </location>
</feature>
<dbReference type="Proteomes" id="UP000013167">
    <property type="component" value="Unassembled WGS sequence"/>
</dbReference>
<evidence type="ECO:0000256" key="12">
    <source>
        <dbReference type="SAM" id="MobiDB-lite"/>
    </source>
</evidence>
<dbReference type="CDD" id="cd00187">
    <property type="entry name" value="TOP4c"/>
    <property type="match status" value="1"/>
</dbReference>
<evidence type="ECO:0000259" key="13">
    <source>
        <dbReference type="PROSITE" id="PS52040"/>
    </source>
</evidence>
<dbReference type="NCBIfam" id="TIGR01063">
    <property type="entry name" value="gyrA"/>
    <property type="match status" value="1"/>
</dbReference>
<sequence>MSDDDTTGTMPPETDRVEPRDLNTEMQQSYIEYAMSVIVSRALPDVRDGLKPVHRRVLYAMWDGGYRPDRGFNKCSRVVGDVMGQYHPHGDSAIYDALVRLVQDWSMRYPLVDGQGNFGSPGDDPAAAPRYTECKMAQLSVEMVRDIDQNTVDFKPNYDGKTLEPEVLPSRFPNLLVNGSSGIAVGMATQIPPHNLVEVSNAAQWVLEHPDASREETFEAVRREIKGPDFPTGALIMGQRGIDDAYRTGRGSIIMRAVVQVEEIQGRQCLVVTELPYQVNPDSLAQKIAEQVRDGRLSGIADIRDETSGRTGQRLVIVLKKDAVAKVVLNNLYKHTQLQTNFGANMLALVDGVPRTLPIDAFIRHWVEHQIQVIQRRTAYRLDKAEKDIHILRGLLKALDMLDEVIALIRRSRTVEAARDGLIELLDIDEVQARAILEMQLRKLAALEREKTIAEHDELQRLIDDYQDILAKPGRQRSIVSDELAEIVKKFGDERRTQIVPFDGDMSMEDLIPEEDVVVTITRGGYAKRTRVDQYRLQGRGGKGVRGASLRGEDLVEHFFATTSHHWLLFFTNLGRVYRAKAYELPDAGRDAKGMHVANIMAFQPGEQIAQVLALKDYAAAPYLVLATKSGVVKKTRLTEYDSPRSGGLIAVNLRDGDELVGVDLVSAADDLLLISRKGMSVRFHATDAQLRPMGRSTTGVTGMKFKSADDELLSMSVIREGEDPDVFVVFENGMAKRTASSEWDAKGRATLGVKVANLTDKNGDLVGGLTVDENDQVLVVFAKGNVVRMAVQPVTRRGRNTQGMGFAKPGKGDSVVAVARNVERSAEDDLDDVSTVTSDTESPTPGTDDDGGKA</sequence>
<evidence type="ECO:0000256" key="9">
    <source>
        <dbReference type="HAMAP-Rule" id="MF_01897"/>
    </source>
</evidence>
<name>N0DZQ9_9MICO</name>
<accession>N0DZQ9</accession>
<dbReference type="InterPro" id="IPR013757">
    <property type="entry name" value="Topo_IIA_A_a_sf"/>
</dbReference>
<protein>
    <recommendedName>
        <fullName evidence="9">DNA gyrase subunit A</fullName>
        <ecNumber evidence="9">5.6.2.2</ecNumber>
    </recommendedName>
</protein>
<keyword evidence="11" id="KW-0175">Coiled coil</keyword>
<feature type="coiled-coil region" evidence="11">
    <location>
        <begin position="437"/>
        <end position="469"/>
    </location>
</feature>
<dbReference type="InterPro" id="IPR002205">
    <property type="entry name" value="Topo_IIA_dom_A"/>
</dbReference>
<dbReference type="STRING" id="1193181.BN10_1250004"/>
<dbReference type="GO" id="GO:0009330">
    <property type="term" value="C:DNA topoisomerase type II (double strand cut, ATP-hydrolyzing) complex"/>
    <property type="evidence" value="ECO:0007669"/>
    <property type="project" value="TreeGrafter"/>
</dbReference>
<dbReference type="EMBL" id="CAIZ01000030">
    <property type="protein sequence ID" value="CCH68926.1"/>
    <property type="molecule type" value="Genomic_DNA"/>
</dbReference>
<dbReference type="InterPro" id="IPR035516">
    <property type="entry name" value="Gyrase/topoIV_suA_C"/>
</dbReference>
<evidence type="ECO:0000313" key="15">
    <source>
        <dbReference type="Proteomes" id="UP000013167"/>
    </source>
</evidence>
<dbReference type="InterPro" id="IPR013758">
    <property type="entry name" value="Topo_IIA_A/C_ab"/>
</dbReference>
<comment type="subunit">
    <text evidence="9">Heterotetramer, composed of two GyrA and two GyrB chains. In the heterotetramer, GyrA contains the active site tyrosine that forms a transient covalent intermediate with DNA, while GyrB binds cofactors and catalyzes ATP hydrolysis.</text>
</comment>
<dbReference type="SUPFAM" id="SSF56719">
    <property type="entry name" value="Type II DNA topoisomerase"/>
    <property type="match status" value="1"/>
</dbReference>
<keyword evidence="7 9" id="KW-0238">DNA-binding</keyword>
<dbReference type="OrthoDB" id="9806486at2"/>
<organism evidence="14 15">
    <name type="scientific">Phycicoccus elongatus Lp2</name>
    <dbReference type="NCBI Taxonomy" id="1193181"/>
    <lineage>
        <taxon>Bacteria</taxon>
        <taxon>Bacillati</taxon>
        <taxon>Actinomycetota</taxon>
        <taxon>Actinomycetes</taxon>
        <taxon>Micrococcales</taxon>
        <taxon>Intrasporangiaceae</taxon>
        <taxon>Phycicoccus</taxon>
    </lineage>
</organism>
<dbReference type="GO" id="GO:0034335">
    <property type="term" value="F:DNA negative supercoiling activity"/>
    <property type="evidence" value="ECO:0007669"/>
    <property type="project" value="UniProtKB-ARBA"/>
</dbReference>
<comment type="subcellular location">
    <subcellularLocation>
        <location evidence="9">Cytoplasm</location>
    </subcellularLocation>
</comment>
<dbReference type="Gene3D" id="2.120.10.90">
    <property type="entry name" value="DNA gyrase/topoisomerase IV, subunit A, C-terminal"/>
    <property type="match status" value="1"/>
</dbReference>
<feature type="compositionally biased region" description="Low complexity" evidence="12">
    <location>
        <begin position="834"/>
        <end position="846"/>
    </location>
</feature>
<dbReference type="Gene3D" id="3.90.199.10">
    <property type="entry name" value="Topoisomerase II, domain 5"/>
    <property type="match status" value="1"/>
</dbReference>
<dbReference type="EC" id="5.6.2.2" evidence="9"/>
<dbReference type="Gene3D" id="3.30.1360.40">
    <property type="match status" value="1"/>
</dbReference>
<dbReference type="InterPro" id="IPR050220">
    <property type="entry name" value="Type_II_DNA_Topoisomerases"/>
</dbReference>
<keyword evidence="15" id="KW-1185">Reference proteome</keyword>
<dbReference type="InterPro" id="IPR013760">
    <property type="entry name" value="Topo_IIA-like_dom_sf"/>
</dbReference>
<evidence type="ECO:0000256" key="4">
    <source>
        <dbReference type="ARBA" id="ARBA00022741"/>
    </source>
</evidence>
<evidence type="ECO:0000256" key="5">
    <source>
        <dbReference type="ARBA" id="ARBA00022840"/>
    </source>
</evidence>
<comment type="caution">
    <text evidence="14">The sequence shown here is derived from an EMBL/GenBank/DDBJ whole genome shotgun (WGS) entry which is preliminary data.</text>
</comment>
<dbReference type="NCBIfam" id="NF004044">
    <property type="entry name" value="PRK05561.1"/>
    <property type="match status" value="1"/>
</dbReference>
<dbReference type="GO" id="GO:0005524">
    <property type="term" value="F:ATP binding"/>
    <property type="evidence" value="ECO:0007669"/>
    <property type="project" value="UniProtKB-UniRule"/>
</dbReference>
<dbReference type="PANTHER" id="PTHR43493:SF5">
    <property type="entry name" value="DNA GYRASE SUBUNIT A, CHLOROPLASTIC_MITOCHONDRIAL"/>
    <property type="match status" value="1"/>
</dbReference>
<evidence type="ECO:0000256" key="3">
    <source>
        <dbReference type="ARBA" id="ARBA00022490"/>
    </source>
</evidence>
<dbReference type="FunFam" id="2.120.10.90:FF:000005">
    <property type="entry name" value="DNA topoisomerase 4 subunit A"/>
    <property type="match status" value="1"/>
</dbReference>
<dbReference type="PROSITE" id="PS52040">
    <property type="entry name" value="TOPO_IIA"/>
    <property type="match status" value="1"/>
</dbReference>
<keyword evidence="4 9" id="KW-0547">Nucleotide-binding</keyword>
<comment type="similarity">
    <text evidence="2 9">Belongs to the type II topoisomerase GyrA/ParC subunit family.</text>
</comment>
<proteinExistence type="inferred from homology"/>
<dbReference type="GO" id="GO:0006265">
    <property type="term" value="P:DNA topological change"/>
    <property type="evidence" value="ECO:0007669"/>
    <property type="project" value="UniProtKB-UniRule"/>
</dbReference>
<dbReference type="GO" id="GO:0003677">
    <property type="term" value="F:DNA binding"/>
    <property type="evidence" value="ECO:0007669"/>
    <property type="project" value="UniProtKB-UniRule"/>
</dbReference>
<evidence type="ECO:0000256" key="11">
    <source>
        <dbReference type="SAM" id="Coils"/>
    </source>
</evidence>
<dbReference type="GO" id="GO:0005694">
    <property type="term" value="C:chromosome"/>
    <property type="evidence" value="ECO:0007669"/>
    <property type="project" value="InterPro"/>
</dbReference>
<dbReference type="RefSeq" id="WP_010851780.1">
    <property type="nucleotide sequence ID" value="NZ_HF570956.1"/>
</dbReference>
<dbReference type="NCBIfam" id="NF004043">
    <property type="entry name" value="PRK05560.1"/>
    <property type="match status" value="1"/>
</dbReference>
<feature type="region of interest" description="Disordered" evidence="12">
    <location>
        <begin position="823"/>
        <end position="855"/>
    </location>
</feature>
<dbReference type="eggNOG" id="COG0188">
    <property type="taxonomic scope" value="Bacteria"/>
</dbReference>
<comment type="miscellaneous">
    <text evidence="9">Few gyrases are as efficient as E.coli at forming negative supercoils. Not all organisms have 2 type II topoisomerases; in organisms with a single type II topoisomerase this enzyme also has to decatenate newly replicated chromosomes.</text>
</comment>
<evidence type="ECO:0000256" key="10">
    <source>
        <dbReference type="PROSITE-ProRule" id="PRU01384"/>
    </source>
</evidence>
<comment type="function">
    <text evidence="9">A type II topoisomerase that negatively supercoils closed circular double-stranded (ds) DNA in an ATP-dependent manner to modulate DNA topology and maintain chromosomes in an underwound state. Negative supercoiling favors strand separation, and DNA replication, transcription, recombination and repair, all of which involve strand separation. Also able to catalyze the interconversion of other topological isomers of dsDNA rings, including catenanes and knotted rings. Type II topoisomerases break and join 2 DNA strands simultaneously in an ATP-dependent manner.</text>
</comment>
<dbReference type="AlphaFoldDB" id="N0DZQ9"/>
<reference evidence="14 15" key="1">
    <citation type="journal article" date="2013" name="ISME J.">
        <title>A metabolic model for members of the genus Tetrasphaera involved in enhanced biological phosphorus removal.</title>
        <authorList>
            <person name="Kristiansen R."/>
            <person name="Nguyen H.T.T."/>
            <person name="Saunders A.M."/>
            <person name="Nielsen J.L."/>
            <person name="Wimmer R."/>
            <person name="Le V.Q."/>
            <person name="McIlroy S.J."/>
            <person name="Petrovski S."/>
            <person name="Seviour R.J."/>
            <person name="Calteau A."/>
            <person name="Nielsen K.L."/>
            <person name="Nielsen P.H."/>
        </authorList>
    </citation>
    <scope>NUCLEOTIDE SEQUENCE [LARGE SCALE GENOMIC DNA]</scope>
    <source>
        <strain evidence="14 15">Lp2</strain>
    </source>
</reference>
<keyword evidence="8 9" id="KW-0413">Isomerase</keyword>
<dbReference type="InterPro" id="IPR006691">
    <property type="entry name" value="GyrA/parC_rep"/>
</dbReference>
<dbReference type="HOGENOM" id="CLU_002977_6_1_11"/>
<dbReference type="Pfam" id="PF00521">
    <property type="entry name" value="DNA_topoisoIV"/>
    <property type="match status" value="1"/>
</dbReference>
<gene>
    <name evidence="9 14" type="primary">gyrA</name>
    <name evidence="14" type="ORF">BN10_1250004</name>
</gene>
<comment type="catalytic activity">
    <reaction evidence="1 9 10">
        <text>ATP-dependent breakage, passage and rejoining of double-stranded DNA.</text>
        <dbReference type="EC" id="5.6.2.2"/>
    </reaction>
</comment>